<evidence type="ECO:0000259" key="14">
    <source>
        <dbReference type="Pfam" id="PF00593"/>
    </source>
</evidence>
<dbReference type="InterPro" id="IPR036942">
    <property type="entry name" value="Beta-barrel_TonB_sf"/>
</dbReference>
<dbReference type="PANTHER" id="PTHR32552:SF68">
    <property type="entry name" value="FERRICHROME OUTER MEMBRANE TRANSPORTER_PHAGE RECEPTOR"/>
    <property type="match status" value="1"/>
</dbReference>
<dbReference type="GO" id="GO:0015344">
    <property type="term" value="F:siderophore uptake transmembrane transporter activity"/>
    <property type="evidence" value="ECO:0007669"/>
    <property type="project" value="TreeGrafter"/>
</dbReference>
<dbReference type="GO" id="GO:0009279">
    <property type="term" value="C:cell outer membrane"/>
    <property type="evidence" value="ECO:0007669"/>
    <property type="project" value="UniProtKB-SubCell"/>
</dbReference>
<accession>A0A3E1P194</accession>
<dbReference type="InterPro" id="IPR000531">
    <property type="entry name" value="Beta-barrel_TonB"/>
</dbReference>
<dbReference type="OrthoDB" id="9758472at2"/>
<evidence type="ECO:0000256" key="12">
    <source>
        <dbReference type="PROSITE-ProRule" id="PRU01360"/>
    </source>
</evidence>
<keyword evidence="9 13" id="KW-0798">TonB box</keyword>
<dbReference type="InterPro" id="IPR039426">
    <property type="entry name" value="TonB-dep_rcpt-like"/>
</dbReference>
<dbReference type="CDD" id="cd01347">
    <property type="entry name" value="ligand_gated_channel"/>
    <property type="match status" value="1"/>
</dbReference>
<evidence type="ECO:0000256" key="8">
    <source>
        <dbReference type="ARBA" id="ARBA00023065"/>
    </source>
</evidence>
<proteinExistence type="inferred from homology"/>
<comment type="caution">
    <text evidence="16">The sequence shown here is derived from an EMBL/GenBank/DDBJ whole genome shotgun (WGS) entry which is preliminary data.</text>
</comment>
<keyword evidence="16" id="KW-0675">Receptor</keyword>
<keyword evidence="2 12" id="KW-0813">Transport</keyword>
<evidence type="ECO:0000313" key="17">
    <source>
        <dbReference type="Proteomes" id="UP000261174"/>
    </source>
</evidence>
<evidence type="ECO:0000256" key="2">
    <source>
        <dbReference type="ARBA" id="ARBA00022448"/>
    </source>
</evidence>
<evidence type="ECO:0000256" key="10">
    <source>
        <dbReference type="ARBA" id="ARBA00023136"/>
    </source>
</evidence>
<dbReference type="InterPro" id="IPR037066">
    <property type="entry name" value="Plug_dom_sf"/>
</dbReference>
<keyword evidence="6" id="KW-0732">Signal</keyword>
<dbReference type="InterPro" id="IPR008969">
    <property type="entry name" value="CarboxyPept-like_regulatory"/>
</dbReference>
<dbReference type="InterPro" id="IPR012910">
    <property type="entry name" value="Plug_dom"/>
</dbReference>
<dbReference type="EMBL" id="QTJV01000006">
    <property type="protein sequence ID" value="RFM33914.1"/>
    <property type="molecule type" value="Genomic_DNA"/>
</dbReference>
<evidence type="ECO:0000256" key="4">
    <source>
        <dbReference type="ARBA" id="ARBA00022496"/>
    </source>
</evidence>
<evidence type="ECO:0000256" key="1">
    <source>
        <dbReference type="ARBA" id="ARBA00004571"/>
    </source>
</evidence>
<evidence type="ECO:0000256" key="3">
    <source>
        <dbReference type="ARBA" id="ARBA00022452"/>
    </source>
</evidence>
<keyword evidence="11 12" id="KW-0998">Cell outer membrane</keyword>
<reference evidence="16 17" key="1">
    <citation type="submission" date="2018-08" db="EMBL/GenBank/DDBJ databases">
        <title>Chitinophaga sp. K20C18050901, a novel bacterium isolated from forest soil.</title>
        <authorList>
            <person name="Wang C."/>
        </authorList>
    </citation>
    <scope>NUCLEOTIDE SEQUENCE [LARGE SCALE GENOMIC DNA]</scope>
    <source>
        <strain evidence="16 17">K20C18050901</strain>
    </source>
</reference>
<dbReference type="Pfam" id="PF13715">
    <property type="entry name" value="CarbopepD_reg_2"/>
    <property type="match status" value="1"/>
</dbReference>
<protein>
    <submittedName>
        <fullName evidence="16">TonB-dependent receptor</fullName>
    </submittedName>
</protein>
<keyword evidence="5 12" id="KW-0812">Transmembrane</keyword>
<evidence type="ECO:0000313" key="16">
    <source>
        <dbReference type="EMBL" id="RFM33914.1"/>
    </source>
</evidence>
<evidence type="ECO:0000256" key="7">
    <source>
        <dbReference type="ARBA" id="ARBA00023004"/>
    </source>
</evidence>
<feature type="domain" description="TonB-dependent receptor plug" evidence="15">
    <location>
        <begin position="137"/>
        <end position="232"/>
    </location>
</feature>
<organism evidence="16 17">
    <name type="scientific">Chitinophaga silvisoli</name>
    <dbReference type="NCBI Taxonomy" id="2291814"/>
    <lineage>
        <taxon>Bacteria</taxon>
        <taxon>Pseudomonadati</taxon>
        <taxon>Bacteroidota</taxon>
        <taxon>Chitinophagia</taxon>
        <taxon>Chitinophagales</taxon>
        <taxon>Chitinophagaceae</taxon>
        <taxon>Chitinophaga</taxon>
    </lineage>
</organism>
<evidence type="ECO:0000256" key="13">
    <source>
        <dbReference type="RuleBase" id="RU003357"/>
    </source>
</evidence>
<dbReference type="AlphaFoldDB" id="A0A3E1P194"/>
<comment type="similarity">
    <text evidence="12 13">Belongs to the TonB-dependent receptor family.</text>
</comment>
<dbReference type="PROSITE" id="PS52016">
    <property type="entry name" value="TONB_DEPENDENT_REC_3"/>
    <property type="match status" value="1"/>
</dbReference>
<keyword evidence="7" id="KW-0408">Iron</keyword>
<dbReference type="PANTHER" id="PTHR32552">
    <property type="entry name" value="FERRICHROME IRON RECEPTOR-RELATED"/>
    <property type="match status" value="1"/>
</dbReference>
<evidence type="ECO:0000256" key="11">
    <source>
        <dbReference type="ARBA" id="ARBA00023237"/>
    </source>
</evidence>
<evidence type="ECO:0000256" key="9">
    <source>
        <dbReference type="ARBA" id="ARBA00023077"/>
    </source>
</evidence>
<gene>
    <name evidence="16" type="ORF">DXN04_18340</name>
</gene>
<dbReference type="Pfam" id="PF00593">
    <property type="entry name" value="TonB_dep_Rec_b-barrel"/>
    <property type="match status" value="1"/>
</dbReference>
<dbReference type="Proteomes" id="UP000261174">
    <property type="component" value="Unassembled WGS sequence"/>
</dbReference>
<dbReference type="Pfam" id="PF07715">
    <property type="entry name" value="Plug"/>
    <property type="match status" value="1"/>
</dbReference>
<keyword evidence="4" id="KW-0410">Iron transport</keyword>
<keyword evidence="10 12" id="KW-0472">Membrane</keyword>
<dbReference type="Gene3D" id="2.60.40.1120">
    <property type="entry name" value="Carboxypeptidase-like, regulatory domain"/>
    <property type="match status" value="1"/>
</dbReference>
<sequence length="840" mass="91772">MNRLLFSTIAILMLCTNIFGQDNKGTIRGKITTSEKKQADNVNVTIQGTNIGTITDESGNYELKVPAGTYTLIISQVGAKQENITVGVQSGKVSAVPTITLNISNRDLQEVTIASGRINKFTRKSSPFVSKLPLTNLENPQVYTSISKELLKDQQINNLDDALKNAAGVTKSMEATSRAGSGGTYYVLRGFVTQAKLRNGVAGNITTVIDAANVEAVEVIKGPSATLFGNANTSYGGLINRVTKKPFKSFGGELSYYGGSYAANRFNVDVNTPLDTAKKILFRMNAAYNNQNTFQDNGFRKSLLIAPSLSYQVNDKLSFLFDAEFSNVQSAGSQYIYIYGKGAISTFGVNRADQVPVNYKSSFSSNDLVKTGRNANFFGQMNYDISEAWKSQTNLSVTTSYSGGAAPYFYLMPGAAVRGITDVTSAIRTDGKTYNDSMYLERMVWRPQGTDQNTEIQQNFTGDFHIGQMRNRLTVGLDYLHTNTNITFTRFSNNDFYNAAGATTAAKGAKYSDLFDFVSISNPGADYYRFNNDKVDSAFQNRPAAASLLTRANTYTYSAYAADVLNITRNLLVLVSLRADRFENKGILNNSTNITSQGYHQTALSPKFGAVYQVIPEQVSLFANYQTGFTNKTGTDYEGKAYKPEHASQYEGGVKFDLLQGTLSGNVSYYNIKVSDIVRTYDPEPTLTIQNGTQDSKGVEAEVVASPVAGLNIMAGYGYNKSQYVNTSADLNGLRPVYAGPEQTANLWASYRITRGTVKGLGFGAGGTYAGETFAVNTKARGQFILPSYTLLNAAIFYDHARFRIGLKGNNLTNKKYWVGNGTMNPQALSEIIGNITFRF</sequence>
<dbReference type="Gene3D" id="2.170.130.10">
    <property type="entry name" value="TonB-dependent receptor, plug domain"/>
    <property type="match status" value="1"/>
</dbReference>
<evidence type="ECO:0000259" key="15">
    <source>
        <dbReference type="Pfam" id="PF07715"/>
    </source>
</evidence>
<dbReference type="SUPFAM" id="SSF56935">
    <property type="entry name" value="Porins"/>
    <property type="match status" value="1"/>
</dbReference>
<evidence type="ECO:0000256" key="5">
    <source>
        <dbReference type="ARBA" id="ARBA00022692"/>
    </source>
</evidence>
<feature type="domain" description="TonB-dependent receptor-like beta-barrel" evidence="14">
    <location>
        <begin position="435"/>
        <end position="812"/>
    </location>
</feature>
<dbReference type="SUPFAM" id="SSF49464">
    <property type="entry name" value="Carboxypeptidase regulatory domain-like"/>
    <property type="match status" value="1"/>
</dbReference>
<dbReference type="Gene3D" id="2.40.170.20">
    <property type="entry name" value="TonB-dependent receptor, beta-barrel domain"/>
    <property type="match status" value="1"/>
</dbReference>
<keyword evidence="3 12" id="KW-1134">Transmembrane beta strand</keyword>
<evidence type="ECO:0000256" key="6">
    <source>
        <dbReference type="ARBA" id="ARBA00022729"/>
    </source>
</evidence>
<dbReference type="RefSeq" id="WP_116854831.1">
    <property type="nucleotide sequence ID" value="NZ_QTJV01000006.1"/>
</dbReference>
<comment type="subcellular location">
    <subcellularLocation>
        <location evidence="1 12">Cell outer membrane</location>
        <topology evidence="1 12">Multi-pass membrane protein</topology>
    </subcellularLocation>
</comment>
<keyword evidence="8" id="KW-0406">Ion transport</keyword>
<keyword evidence="17" id="KW-1185">Reference proteome</keyword>
<name>A0A3E1P194_9BACT</name>